<dbReference type="eggNOG" id="COG3315">
    <property type="taxonomic scope" value="Bacteria"/>
</dbReference>
<keyword evidence="2" id="KW-0808">Transferase</keyword>
<dbReference type="Proteomes" id="UP000019678">
    <property type="component" value="Unassembled WGS sequence"/>
</dbReference>
<dbReference type="PANTHER" id="PTHR43619:SF2">
    <property type="entry name" value="S-ADENOSYL-L-METHIONINE-DEPENDENT METHYLTRANSFERASES SUPERFAMILY PROTEIN"/>
    <property type="match status" value="1"/>
</dbReference>
<keyword evidence="4" id="KW-1185">Reference proteome</keyword>
<dbReference type="Pfam" id="PF04072">
    <property type="entry name" value="LCM"/>
    <property type="match status" value="1"/>
</dbReference>
<dbReference type="SUPFAM" id="SSF53335">
    <property type="entry name" value="S-adenosyl-L-methionine-dependent methyltransferases"/>
    <property type="match status" value="1"/>
</dbReference>
<organism evidence="3 4">
    <name type="scientific">Chondromyces apiculatus DSM 436</name>
    <dbReference type="NCBI Taxonomy" id="1192034"/>
    <lineage>
        <taxon>Bacteria</taxon>
        <taxon>Pseudomonadati</taxon>
        <taxon>Myxococcota</taxon>
        <taxon>Polyangia</taxon>
        <taxon>Polyangiales</taxon>
        <taxon>Polyangiaceae</taxon>
        <taxon>Chondromyces</taxon>
    </lineage>
</organism>
<dbReference type="InterPro" id="IPR029063">
    <property type="entry name" value="SAM-dependent_MTases_sf"/>
</dbReference>
<reference evidence="3 4" key="1">
    <citation type="submission" date="2013-05" db="EMBL/GenBank/DDBJ databases">
        <title>Genome assembly of Chondromyces apiculatus DSM 436.</title>
        <authorList>
            <person name="Sharma G."/>
            <person name="Khatri I."/>
            <person name="Kaur C."/>
            <person name="Mayilraj S."/>
            <person name="Subramanian S."/>
        </authorList>
    </citation>
    <scope>NUCLEOTIDE SEQUENCE [LARGE SCALE GENOMIC DNA]</scope>
    <source>
        <strain evidence="3 4">DSM 436</strain>
    </source>
</reference>
<evidence type="ECO:0000313" key="3">
    <source>
        <dbReference type="EMBL" id="EYF05793.1"/>
    </source>
</evidence>
<dbReference type="GO" id="GO:0008168">
    <property type="term" value="F:methyltransferase activity"/>
    <property type="evidence" value="ECO:0007669"/>
    <property type="project" value="UniProtKB-KW"/>
</dbReference>
<accession>A0A017T944</accession>
<gene>
    <name evidence="3" type="ORF">CAP_2794</name>
</gene>
<proteinExistence type="predicted"/>
<evidence type="ECO:0000313" key="4">
    <source>
        <dbReference type="Proteomes" id="UP000019678"/>
    </source>
</evidence>
<dbReference type="EMBL" id="ASRX01000020">
    <property type="protein sequence ID" value="EYF05793.1"/>
    <property type="molecule type" value="Genomic_DNA"/>
</dbReference>
<dbReference type="Gene3D" id="3.40.50.150">
    <property type="entry name" value="Vaccinia Virus protein VP39"/>
    <property type="match status" value="1"/>
</dbReference>
<dbReference type="STRING" id="1192034.CAP_2794"/>
<sequence length="262" mass="29193">MISYTAQVLAARRALATQQGSPLVADPLAHLFTTEKLLRFAEETDAPVHVVLLRARLLEDLLLRPPYPVEQIVLLGAGFDTKRQRLTFLPETRYLEVDDPDMVARKQQILTEQRLPLPEALPLRLTSIKDVETVLRQTSPELPTLLLAEGFFMYQSESFLRDALAAMVGYYRKKPVLGFDVLAPDQSPAEITAMGARIHSAGEGAWSYVAPAHLEATLRSLGMRADLWSPDRLATTYLGRDYPGTTPLYVCCAFARGLTWAP</sequence>
<dbReference type="InterPro" id="IPR007213">
    <property type="entry name" value="Ppm1/Ppm2/Tcmp"/>
</dbReference>
<comment type="caution">
    <text evidence="3">The sequence shown here is derived from an EMBL/GenBank/DDBJ whole genome shotgun (WGS) entry which is preliminary data.</text>
</comment>
<name>A0A017T944_9BACT</name>
<protein>
    <recommendedName>
        <fullName evidence="5">S-adenosyl-L-methionine-dependent methyltransferase</fullName>
    </recommendedName>
</protein>
<dbReference type="PANTHER" id="PTHR43619">
    <property type="entry name" value="S-ADENOSYL-L-METHIONINE-DEPENDENT METHYLTRANSFERASE YKTD-RELATED"/>
    <property type="match status" value="1"/>
</dbReference>
<keyword evidence="1" id="KW-0489">Methyltransferase</keyword>
<evidence type="ECO:0008006" key="5">
    <source>
        <dbReference type="Google" id="ProtNLM"/>
    </source>
</evidence>
<dbReference type="AlphaFoldDB" id="A0A017T944"/>
<evidence type="ECO:0000256" key="1">
    <source>
        <dbReference type="ARBA" id="ARBA00022603"/>
    </source>
</evidence>
<dbReference type="RefSeq" id="WP_044241072.1">
    <property type="nucleotide sequence ID" value="NZ_ASRX01000020.1"/>
</dbReference>
<evidence type="ECO:0000256" key="2">
    <source>
        <dbReference type="ARBA" id="ARBA00022679"/>
    </source>
</evidence>
<dbReference type="GO" id="GO:0032259">
    <property type="term" value="P:methylation"/>
    <property type="evidence" value="ECO:0007669"/>
    <property type="project" value="UniProtKB-KW"/>
</dbReference>